<keyword evidence="1" id="KW-1133">Transmembrane helix</keyword>
<proteinExistence type="predicted"/>
<name>A0ABU5RL02_9PSEU</name>
<evidence type="ECO:0000313" key="2">
    <source>
        <dbReference type="EMBL" id="MEA5366404.1"/>
    </source>
</evidence>
<protein>
    <submittedName>
        <fullName evidence="2">Uncharacterized protein</fullName>
    </submittedName>
</protein>
<accession>A0ABU5RL02</accession>
<keyword evidence="1" id="KW-0472">Membrane</keyword>
<reference evidence="2 3" key="1">
    <citation type="submission" date="2023-12" db="EMBL/GenBank/DDBJ databases">
        <title>Amycolatopsis sp. V23-08.</title>
        <authorList>
            <person name="Somphong A."/>
        </authorList>
    </citation>
    <scope>NUCLEOTIDE SEQUENCE [LARGE SCALE GENOMIC DNA]</scope>
    <source>
        <strain evidence="2 3">V23-08</strain>
    </source>
</reference>
<organism evidence="2 3">
    <name type="scientific">Amycolatopsis heterodermiae</name>
    <dbReference type="NCBI Taxonomy" id="3110235"/>
    <lineage>
        <taxon>Bacteria</taxon>
        <taxon>Bacillati</taxon>
        <taxon>Actinomycetota</taxon>
        <taxon>Actinomycetes</taxon>
        <taxon>Pseudonocardiales</taxon>
        <taxon>Pseudonocardiaceae</taxon>
        <taxon>Amycolatopsis</taxon>
    </lineage>
</organism>
<keyword evidence="3" id="KW-1185">Reference proteome</keyword>
<dbReference type="EMBL" id="JAYFSI010000015">
    <property type="protein sequence ID" value="MEA5366404.1"/>
    <property type="molecule type" value="Genomic_DNA"/>
</dbReference>
<evidence type="ECO:0000256" key="1">
    <source>
        <dbReference type="SAM" id="Phobius"/>
    </source>
</evidence>
<evidence type="ECO:0000313" key="3">
    <source>
        <dbReference type="Proteomes" id="UP001304298"/>
    </source>
</evidence>
<dbReference type="Proteomes" id="UP001304298">
    <property type="component" value="Unassembled WGS sequence"/>
</dbReference>
<feature type="transmembrane region" description="Helical" evidence="1">
    <location>
        <begin position="48"/>
        <end position="69"/>
    </location>
</feature>
<sequence length="220" mass="24571">MDKRLARLRAGAFGVLGAAGFLLLFGPLLAKAWGWTTRARSPEWWGAAGQWAGAVGTVLAVAVALWIAIRDGRVARADRRQRDRRERQEQASKVTAWIERDGRRTCMVVSNANAEAVNHVVVSFDLVRSLPMTGSTLHRGPEIEDDEYLFAVLPPGKWRMAVPETRLDTDLTPGVMIAFSDSRNGHWLRLTDGALIEKDQNVVGRRKIRFPQRISVPESY</sequence>
<gene>
    <name evidence="2" type="ORF">VA596_43215</name>
</gene>
<keyword evidence="1" id="KW-0812">Transmembrane</keyword>
<dbReference type="RefSeq" id="WP_323335611.1">
    <property type="nucleotide sequence ID" value="NZ_JAYFSI010000015.1"/>
</dbReference>
<comment type="caution">
    <text evidence="2">The sequence shown here is derived from an EMBL/GenBank/DDBJ whole genome shotgun (WGS) entry which is preliminary data.</text>
</comment>